<proteinExistence type="inferred from homology"/>
<dbReference type="NCBIfam" id="TIGR01420">
    <property type="entry name" value="pilT_fam"/>
    <property type="match status" value="1"/>
</dbReference>
<dbReference type="GO" id="GO:0005524">
    <property type="term" value="F:ATP binding"/>
    <property type="evidence" value="ECO:0007669"/>
    <property type="project" value="InterPro"/>
</dbReference>
<evidence type="ECO:0000313" key="3">
    <source>
        <dbReference type="EMBL" id="VAX01081.1"/>
    </source>
</evidence>
<comment type="similarity">
    <text evidence="1">Belongs to the GSP E family.</text>
</comment>
<dbReference type="InterPro" id="IPR006321">
    <property type="entry name" value="PilT/PilU"/>
</dbReference>
<dbReference type="SUPFAM" id="SSF52540">
    <property type="entry name" value="P-loop containing nucleoside triphosphate hydrolases"/>
    <property type="match status" value="1"/>
</dbReference>
<protein>
    <submittedName>
        <fullName evidence="3">Twitching motility protein PilT</fullName>
    </submittedName>
</protein>
<dbReference type="GO" id="GO:0016887">
    <property type="term" value="F:ATP hydrolysis activity"/>
    <property type="evidence" value="ECO:0007669"/>
    <property type="project" value="InterPro"/>
</dbReference>
<dbReference type="InterPro" id="IPR027417">
    <property type="entry name" value="P-loop_NTPase"/>
</dbReference>
<dbReference type="Gene3D" id="3.30.450.90">
    <property type="match status" value="1"/>
</dbReference>
<dbReference type="Gene3D" id="3.40.50.300">
    <property type="entry name" value="P-loop containing nucleotide triphosphate hydrolases"/>
    <property type="match status" value="1"/>
</dbReference>
<dbReference type="AlphaFoldDB" id="A0A3B1AHD3"/>
<dbReference type="PANTHER" id="PTHR30486">
    <property type="entry name" value="TWITCHING MOTILITY PROTEIN PILT"/>
    <property type="match status" value="1"/>
</dbReference>
<dbReference type="CDD" id="cd01131">
    <property type="entry name" value="PilT"/>
    <property type="match status" value="1"/>
</dbReference>
<dbReference type="EMBL" id="UOFR01000082">
    <property type="protein sequence ID" value="VAX01081.1"/>
    <property type="molecule type" value="Genomic_DNA"/>
</dbReference>
<evidence type="ECO:0000259" key="2">
    <source>
        <dbReference type="PROSITE" id="PS00662"/>
    </source>
</evidence>
<sequence>MLDEGQALLCSDRKYVYAVRGPPLVDISPFLKLMVEREASDLFFSPGAPVNIKIEGVTAPIGKNILPEGAIRELLPDLLNEHQIAEFDEEFELDTAFSIKDIGRFRINLFRQRGEEAMVIRQIKWQVPSLEELNLPKIVADLIMEPRGLIIIAGATGCGKSTTVASMIDYRNSNKTGHILTIEDPIEFLHNHKKSMVNQREIGLDTKSFSAALRRAVREAPDVIMIGEIRDADTMKQAITYADTGHLCIATLHATNSSQCFERITSFFPDTSRGQLLMELSLNLRAIVSQRLIKNVNGGRLPVTEVLLNEPLVKSLIRDDETYKLKDLLEKAQEGSDLHSFDNDIIRLFKKNAISMDDAIVHADEPDHLKLKIKLGGHGISSNADDIYAV</sequence>
<dbReference type="Pfam" id="PF00437">
    <property type="entry name" value="T2SSE"/>
    <property type="match status" value="1"/>
</dbReference>
<reference evidence="3" key="1">
    <citation type="submission" date="2018-06" db="EMBL/GenBank/DDBJ databases">
        <authorList>
            <person name="Zhirakovskaya E."/>
        </authorList>
    </citation>
    <scope>NUCLEOTIDE SEQUENCE</scope>
</reference>
<accession>A0A3B1AHD3</accession>
<name>A0A3B1AHD3_9ZZZZ</name>
<evidence type="ECO:0000256" key="1">
    <source>
        <dbReference type="ARBA" id="ARBA00006611"/>
    </source>
</evidence>
<organism evidence="3">
    <name type="scientific">hydrothermal vent metagenome</name>
    <dbReference type="NCBI Taxonomy" id="652676"/>
    <lineage>
        <taxon>unclassified sequences</taxon>
        <taxon>metagenomes</taxon>
        <taxon>ecological metagenomes</taxon>
    </lineage>
</organism>
<dbReference type="InterPro" id="IPR050921">
    <property type="entry name" value="T4SS_GSP_E_ATPase"/>
</dbReference>
<gene>
    <name evidence="3" type="ORF">MNBD_GAMMA21-1838</name>
</gene>
<dbReference type="PROSITE" id="PS00662">
    <property type="entry name" value="T2SP_E"/>
    <property type="match status" value="1"/>
</dbReference>
<dbReference type="InterPro" id="IPR001482">
    <property type="entry name" value="T2SS/T4SS_dom"/>
</dbReference>
<feature type="domain" description="Bacterial type II secretion system protein E" evidence="2">
    <location>
        <begin position="217"/>
        <end position="231"/>
    </location>
</feature>
<dbReference type="PANTHER" id="PTHR30486:SF12">
    <property type="entry name" value="TYPE IV PILUS ATPASE PILU"/>
    <property type="match status" value="1"/>
</dbReference>